<dbReference type="PRINTS" id="PR00132">
    <property type="entry name" value="GLHYDRLASE2"/>
</dbReference>
<dbReference type="Gene3D" id="2.60.120.260">
    <property type="entry name" value="Galactose-binding domain-like"/>
    <property type="match status" value="1"/>
</dbReference>
<dbReference type="SUPFAM" id="SSF74650">
    <property type="entry name" value="Galactose mutarotase-like"/>
    <property type="match status" value="1"/>
</dbReference>
<dbReference type="PANTHER" id="PTHR46323">
    <property type="entry name" value="BETA-GALACTOSIDASE"/>
    <property type="match status" value="1"/>
</dbReference>
<dbReference type="GO" id="GO:0030246">
    <property type="term" value="F:carbohydrate binding"/>
    <property type="evidence" value="ECO:0007669"/>
    <property type="project" value="InterPro"/>
</dbReference>
<dbReference type="GO" id="GO:0005990">
    <property type="term" value="P:lactose catabolic process"/>
    <property type="evidence" value="ECO:0007669"/>
    <property type="project" value="TreeGrafter"/>
</dbReference>
<evidence type="ECO:0000256" key="8">
    <source>
        <dbReference type="ARBA" id="ARBA00023295"/>
    </source>
</evidence>
<dbReference type="InterPro" id="IPR050347">
    <property type="entry name" value="Bact_Beta-galactosidase"/>
</dbReference>
<keyword evidence="7" id="KW-0106">Calcium</keyword>
<feature type="chain" id="PRO_5042146833" description="Beta-galactosidase" evidence="11">
    <location>
        <begin position="20"/>
        <end position="1043"/>
    </location>
</feature>
<dbReference type="SMART" id="SM01038">
    <property type="entry name" value="Bgal_small_N"/>
    <property type="match status" value="1"/>
</dbReference>
<accession>A0AAE3XU72</accession>
<dbReference type="SUPFAM" id="SSF51445">
    <property type="entry name" value="(Trans)glycosidases"/>
    <property type="match status" value="1"/>
</dbReference>
<proteinExistence type="inferred from homology"/>
<keyword evidence="11" id="KW-0732">Signal</keyword>
<dbReference type="InterPro" id="IPR004199">
    <property type="entry name" value="B-gal_small/dom_5"/>
</dbReference>
<dbReference type="Pfam" id="PF02837">
    <property type="entry name" value="Glyco_hydro_2_N"/>
    <property type="match status" value="1"/>
</dbReference>
<dbReference type="InterPro" id="IPR011013">
    <property type="entry name" value="Gal_mutarotase_sf_dom"/>
</dbReference>
<evidence type="ECO:0000256" key="9">
    <source>
        <dbReference type="ARBA" id="ARBA00032230"/>
    </source>
</evidence>
<evidence type="ECO:0000256" key="2">
    <source>
        <dbReference type="ARBA" id="ARBA00001913"/>
    </source>
</evidence>
<sequence>MRKIIYLALLLCNTISVHSQHYDWNDASIFGSNKMPARIISHSFKSAEQALISEPEKTDSRISLDGIWDFQYYPHHSLAPNSFYLKKNKSIFQDQINVPSTHEMNGYGIPMYSNNSYCWDDKSLEFPIDSVNSCGIYRRDFNMPSKWISDQREVILHFGGVTSAFYIWVNGEKVGYSQGSKTVSEFDISDYVVEGLNDIVVQVFRWSDGTHMETMDKWRMSGIHRSVYLSSEPRLRIDDIAIRTTLDSLYQDAVLEINPKLKIPYDRDLSQVRIIATLYNEDQKQVGPKIEKSALDIFNPKKPEKRYKRGKYPTFGIMDMPVVNPRKWSAENPELYTLVLSLYEDNEHIESRKQTVGFRSVEMGYDGLKINGKETIIYGVNRHEHDPVTGYVVSKESMEKDVIRMKQFNINAVRTAHYPNDHHFIELCDRYGIYVLSEANIETHGVHGLITNLSEWNASFMDRGIRMVERDKNHPSVIAWSLGNESGFGPNHFALAGWIKTFDPTRFIHYEGPKAGIPHAWNFYDIVSWMYPNVDKVRNYALDSNQPQPAMMCEFVHSMGNSTGHLDEFYDLIHKHPKLVGGFIWDWMDQSLAKVNDKGDTLWTYGGDFGDTVYPSMPNFLINGMINADGRAQGALWECKAVFQPFDFIYSTMDGSLKVVKKREAVDFEDYEYFMQLLVDGKVMEEKKFQRFEEQSEAEYQMYLPKMKTSKYKDKELILEFSARLKKDKAWADTGHIVAKSQHVVIPLKVVQSESKNKSYQSLNEYEDRLEIQQKNVKYIIDKQRGLVQQIILHGDSLLQSPLKPNLWRVPIDNDLASKQAEGFDIYRNFAETYHVKEFNFKDHGDKIEVVSLGVADELDIDYELRYTFSNNKMEIEQGFGFNDDNIAQPPRVGIELQMNPMLNKVAYYGRGPHENYIDRKKGAYLGLYESEVDGLKWDYVRPQSNGNRSDVRWLDLSLGTHRIRVSSDTSPFNFSLWDYEVEQLVKATHIHDIVTGRAHSLNIDYQMQGVGGDNTWSTNARPYEYHCIEIKNMKYNIIFEIQ</sequence>
<evidence type="ECO:0000256" key="7">
    <source>
        <dbReference type="ARBA" id="ARBA00022837"/>
    </source>
</evidence>
<dbReference type="Gene3D" id="2.70.98.10">
    <property type="match status" value="1"/>
</dbReference>
<evidence type="ECO:0000256" key="6">
    <source>
        <dbReference type="ARBA" id="ARBA00022801"/>
    </source>
</evidence>
<feature type="domain" description="Beta galactosidase small chain/" evidence="12">
    <location>
        <begin position="771"/>
        <end position="1041"/>
    </location>
</feature>
<dbReference type="InterPro" id="IPR006104">
    <property type="entry name" value="Glyco_hydro_2_N"/>
</dbReference>
<dbReference type="RefSeq" id="WP_309942854.1">
    <property type="nucleotide sequence ID" value="NZ_AP025309.1"/>
</dbReference>
<evidence type="ECO:0000256" key="4">
    <source>
        <dbReference type="ARBA" id="ARBA00011245"/>
    </source>
</evidence>
<keyword evidence="8 10" id="KW-0326">Glycosidase</keyword>
<dbReference type="PANTHER" id="PTHR46323:SF2">
    <property type="entry name" value="BETA-GALACTOSIDASE"/>
    <property type="match status" value="1"/>
</dbReference>
<protein>
    <recommendedName>
        <fullName evidence="5 10">Beta-galactosidase</fullName>
        <ecNumber evidence="5 10">3.2.1.23</ecNumber>
    </recommendedName>
    <alternativeName>
        <fullName evidence="9 10">Lactase</fullName>
    </alternativeName>
</protein>
<keyword evidence="14" id="KW-1185">Reference proteome</keyword>
<dbReference type="InterPro" id="IPR014718">
    <property type="entry name" value="GH-type_carb-bd"/>
</dbReference>
<dbReference type="InterPro" id="IPR013783">
    <property type="entry name" value="Ig-like_fold"/>
</dbReference>
<dbReference type="Pfam" id="PF02929">
    <property type="entry name" value="Bgal_small_N"/>
    <property type="match status" value="1"/>
</dbReference>
<dbReference type="EC" id="3.2.1.23" evidence="5 10"/>
<evidence type="ECO:0000313" key="14">
    <source>
        <dbReference type="Proteomes" id="UP001185092"/>
    </source>
</evidence>
<dbReference type="Pfam" id="PF16353">
    <property type="entry name" value="LacZ_4"/>
    <property type="match status" value="1"/>
</dbReference>
<evidence type="ECO:0000259" key="12">
    <source>
        <dbReference type="SMART" id="SM01038"/>
    </source>
</evidence>
<evidence type="ECO:0000256" key="1">
    <source>
        <dbReference type="ARBA" id="ARBA00001412"/>
    </source>
</evidence>
<dbReference type="InterPro" id="IPR017853">
    <property type="entry name" value="GH"/>
</dbReference>
<evidence type="ECO:0000256" key="10">
    <source>
        <dbReference type="RuleBase" id="RU361154"/>
    </source>
</evidence>
<comment type="cofactor">
    <cofactor evidence="2">
        <name>Ca(2+)</name>
        <dbReference type="ChEBI" id="CHEBI:29108"/>
    </cofactor>
</comment>
<dbReference type="PROSITE" id="PS00719">
    <property type="entry name" value="GLYCOSYL_HYDROL_F2_1"/>
    <property type="match status" value="1"/>
</dbReference>
<dbReference type="Pfam" id="PF00703">
    <property type="entry name" value="Glyco_hydro_2"/>
    <property type="match status" value="1"/>
</dbReference>
<comment type="catalytic activity">
    <reaction evidence="1 10">
        <text>Hydrolysis of terminal non-reducing beta-D-galactose residues in beta-D-galactosides.</text>
        <dbReference type="EC" id="3.2.1.23"/>
    </reaction>
</comment>
<dbReference type="InterPro" id="IPR006101">
    <property type="entry name" value="Glyco_hydro_2"/>
</dbReference>
<dbReference type="AlphaFoldDB" id="A0AAE3XU72"/>
<dbReference type="Gene3D" id="3.20.20.80">
    <property type="entry name" value="Glycosidases"/>
    <property type="match status" value="1"/>
</dbReference>
<dbReference type="Pfam" id="PF02836">
    <property type="entry name" value="Glyco_hydro_2_C"/>
    <property type="match status" value="1"/>
</dbReference>
<dbReference type="Gene3D" id="2.60.40.10">
    <property type="entry name" value="Immunoglobulins"/>
    <property type="match status" value="2"/>
</dbReference>
<dbReference type="InterPro" id="IPR006103">
    <property type="entry name" value="Glyco_hydro_2_cat"/>
</dbReference>
<dbReference type="InterPro" id="IPR036156">
    <property type="entry name" value="Beta-gal/glucu_dom_sf"/>
</dbReference>
<comment type="caution">
    <text evidence="13">The sequence shown here is derived from an EMBL/GenBank/DDBJ whole genome shotgun (WGS) entry which is preliminary data.</text>
</comment>
<dbReference type="Proteomes" id="UP001185092">
    <property type="component" value="Unassembled WGS sequence"/>
</dbReference>
<comment type="subunit">
    <text evidence="4">Monomer.</text>
</comment>
<evidence type="ECO:0000256" key="5">
    <source>
        <dbReference type="ARBA" id="ARBA00012756"/>
    </source>
</evidence>
<gene>
    <name evidence="13" type="ORF">HNQ88_004861</name>
</gene>
<evidence type="ECO:0000313" key="13">
    <source>
        <dbReference type="EMBL" id="MDR6241774.1"/>
    </source>
</evidence>
<comment type="similarity">
    <text evidence="3 10">Belongs to the glycosyl hydrolase 2 family.</text>
</comment>
<dbReference type="InterPro" id="IPR008979">
    <property type="entry name" value="Galactose-bd-like_sf"/>
</dbReference>
<dbReference type="SUPFAM" id="SSF49303">
    <property type="entry name" value="beta-Galactosidase/glucuronidase domain"/>
    <property type="match status" value="2"/>
</dbReference>
<dbReference type="EMBL" id="JAVDQD010000011">
    <property type="protein sequence ID" value="MDR6241774.1"/>
    <property type="molecule type" value="Genomic_DNA"/>
</dbReference>
<dbReference type="GO" id="GO:0004565">
    <property type="term" value="F:beta-galactosidase activity"/>
    <property type="evidence" value="ECO:0007669"/>
    <property type="project" value="UniProtKB-EC"/>
</dbReference>
<dbReference type="SUPFAM" id="SSF49785">
    <property type="entry name" value="Galactose-binding domain-like"/>
    <property type="match status" value="1"/>
</dbReference>
<name>A0AAE3XU72_9BACT</name>
<evidence type="ECO:0000256" key="11">
    <source>
        <dbReference type="SAM" id="SignalP"/>
    </source>
</evidence>
<evidence type="ECO:0000256" key="3">
    <source>
        <dbReference type="ARBA" id="ARBA00007401"/>
    </source>
</evidence>
<reference evidence="13" key="1">
    <citation type="submission" date="2023-07" db="EMBL/GenBank/DDBJ databases">
        <title>Genomic Encyclopedia of Type Strains, Phase IV (KMG-IV): sequencing the most valuable type-strain genomes for metagenomic binning, comparative biology and taxonomic classification.</title>
        <authorList>
            <person name="Goeker M."/>
        </authorList>
    </citation>
    <scope>NUCLEOTIDE SEQUENCE</scope>
    <source>
        <strain evidence="13">DSM 26174</strain>
    </source>
</reference>
<dbReference type="InterPro" id="IPR032312">
    <property type="entry name" value="LacZ_4"/>
</dbReference>
<dbReference type="InterPro" id="IPR023230">
    <property type="entry name" value="Glyco_hydro_2_CS"/>
</dbReference>
<organism evidence="13 14">
    <name type="scientific">Aureibacter tunicatorum</name>
    <dbReference type="NCBI Taxonomy" id="866807"/>
    <lineage>
        <taxon>Bacteria</taxon>
        <taxon>Pseudomonadati</taxon>
        <taxon>Bacteroidota</taxon>
        <taxon>Cytophagia</taxon>
        <taxon>Cytophagales</taxon>
        <taxon>Persicobacteraceae</taxon>
        <taxon>Aureibacter</taxon>
    </lineage>
</organism>
<dbReference type="GO" id="GO:0009341">
    <property type="term" value="C:beta-galactosidase complex"/>
    <property type="evidence" value="ECO:0007669"/>
    <property type="project" value="InterPro"/>
</dbReference>
<feature type="signal peptide" evidence="11">
    <location>
        <begin position="1"/>
        <end position="19"/>
    </location>
</feature>
<dbReference type="InterPro" id="IPR006102">
    <property type="entry name" value="Ig-like_GH2"/>
</dbReference>
<keyword evidence="6 10" id="KW-0378">Hydrolase</keyword>